<evidence type="ECO:0000256" key="1">
    <source>
        <dbReference type="ARBA" id="ARBA00001933"/>
    </source>
</evidence>
<comment type="subunit">
    <text evidence="4">Homodimer.</text>
</comment>
<evidence type="ECO:0000313" key="14">
    <source>
        <dbReference type="EMBL" id="BET27143.1"/>
    </source>
</evidence>
<dbReference type="Pfam" id="PF00155">
    <property type="entry name" value="Aminotran_1_2"/>
    <property type="match status" value="1"/>
</dbReference>
<evidence type="ECO:0000256" key="6">
    <source>
        <dbReference type="ARBA" id="ARBA00022679"/>
    </source>
</evidence>
<dbReference type="InterPro" id="IPR050087">
    <property type="entry name" value="AON_synthase_class-II"/>
</dbReference>
<evidence type="ECO:0000256" key="9">
    <source>
        <dbReference type="ARBA" id="ARBA00032610"/>
    </source>
</evidence>
<reference evidence="14 15" key="1">
    <citation type="submission" date="2023-10" db="EMBL/GenBank/DDBJ databases">
        <title>Complete Genome Sequence of Limnobacter thiooxidans CS-K2T, Isolated from freshwater lake sediments in Bavaria, Germany.</title>
        <authorList>
            <person name="Naruki M."/>
            <person name="Watanabe A."/>
            <person name="Warashina T."/>
            <person name="Morita T."/>
            <person name="Arakawa K."/>
        </authorList>
    </citation>
    <scope>NUCLEOTIDE SEQUENCE [LARGE SCALE GENOMIC DNA]</scope>
    <source>
        <strain evidence="14 15">CS-K2</strain>
    </source>
</reference>
<dbReference type="InterPro" id="IPR015424">
    <property type="entry name" value="PyrdxlP-dep_Trfase"/>
</dbReference>
<dbReference type="InterPro" id="IPR015422">
    <property type="entry name" value="PyrdxlP-dep_Trfase_small"/>
</dbReference>
<evidence type="ECO:0000256" key="11">
    <source>
        <dbReference type="ARBA" id="ARBA00047715"/>
    </source>
</evidence>
<feature type="domain" description="Aminotransferase class I/classII large" evidence="13">
    <location>
        <begin position="34"/>
        <end position="391"/>
    </location>
</feature>
<accession>A0AA86J2B4</accession>
<dbReference type="InterPro" id="IPR004839">
    <property type="entry name" value="Aminotransferase_I/II_large"/>
</dbReference>
<evidence type="ECO:0000256" key="2">
    <source>
        <dbReference type="ARBA" id="ARBA00004746"/>
    </source>
</evidence>
<evidence type="ECO:0000256" key="5">
    <source>
        <dbReference type="ARBA" id="ARBA00013187"/>
    </source>
</evidence>
<comment type="cofactor">
    <cofactor evidence="1 12">
        <name>pyridoxal 5'-phosphate</name>
        <dbReference type="ChEBI" id="CHEBI:597326"/>
    </cofactor>
</comment>
<proteinExistence type="inferred from homology"/>
<gene>
    <name evidence="14" type="primary">bioF</name>
    <name evidence="14" type="ORF">RGQ30_26440</name>
</gene>
<dbReference type="PANTHER" id="PTHR13693">
    <property type="entry name" value="CLASS II AMINOTRANSFERASE/8-AMINO-7-OXONONANOATE SYNTHASE"/>
    <property type="match status" value="1"/>
</dbReference>
<dbReference type="PANTHER" id="PTHR13693:SF100">
    <property type="entry name" value="8-AMINO-7-OXONONANOATE SYNTHASE"/>
    <property type="match status" value="1"/>
</dbReference>
<comment type="catalytic activity">
    <reaction evidence="11">
        <text>6-carboxyhexanoyl-[ACP] + L-alanine + H(+) = (8S)-8-amino-7-oxononanoate + holo-[ACP] + CO2</text>
        <dbReference type="Rhea" id="RHEA:42288"/>
        <dbReference type="Rhea" id="RHEA-COMP:9685"/>
        <dbReference type="Rhea" id="RHEA-COMP:9955"/>
        <dbReference type="ChEBI" id="CHEBI:15378"/>
        <dbReference type="ChEBI" id="CHEBI:16526"/>
        <dbReference type="ChEBI" id="CHEBI:57972"/>
        <dbReference type="ChEBI" id="CHEBI:64479"/>
        <dbReference type="ChEBI" id="CHEBI:78846"/>
        <dbReference type="ChEBI" id="CHEBI:149468"/>
        <dbReference type="EC" id="2.3.1.47"/>
    </reaction>
</comment>
<evidence type="ECO:0000256" key="10">
    <source>
        <dbReference type="ARBA" id="ARBA00033381"/>
    </source>
</evidence>
<organism evidence="14 15">
    <name type="scientific">Limnobacter thiooxidans</name>
    <dbReference type="NCBI Taxonomy" id="131080"/>
    <lineage>
        <taxon>Bacteria</taxon>
        <taxon>Pseudomonadati</taxon>
        <taxon>Pseudomonadota</taxon>
        <taxon>Betaproteobacteria</taxon>
        <taxon>Burkholderiales</taxon>
        <taxon>Burkholderiaceae</taxon>
        <taxon>Limnobacter</taxon>
    </lineage>
</organism>
<sequence length="400" mass="43113">MNLSEASQQRLELLSQDSLKRTLLPCPLDQRISDFSSNDYLCLSQRPEIIEAGHACARQYGAGATGSRLLSGNLDCFEQLESQVAQFKNAESALVFSSGYQANASGLAALLDKSLWGGTVGGTVGGTAPLVFTDRLNHASLHHACQLAGIRQIRFRHNDMAHLAELLAKHAESTQPKIIVTETVFGMEGDLLPVEQLAEIALVHKAVVYLDEAHATGVWGPNGRGLGAVKHPDIDALKAMGHWIVMGTFSKAVGVSGAYIACSEIFKQYLVNRCTGFVYSTAPSPFVIGAVARALEIIPQMETERTALHLAAEQLRGQVHALGFDTGLSNTHIVPLVVGSAEACLELKSHLQQAGIRTSAVRPPTVPPNAARVRLALNTGHSDELYSQLLECLQQWKRRA</sequence>
<dbReference type="RefSeq" id="WP_130557750.1">
    <property type="nucleotide sequence ID" value="NZ_AP028947.1"/>
</dbReference>
<keyword evidence="8 12" id="KW-0663">Pyridoxal phosphate</keyword>
<evidence type="ECO:0000256" key="3">
    <source>
        <dbReference type="ARBA" id="ARBA00010008"/>
    </source>
</evidence>
<dbReference type="GO" id="GO:0008710">
    <property type="term" value="F:8-amino-7-oxononanoate synthase activity"/>
    <property type="evidence" value="ECO:0007669"/>
    <property type="project" value="UniProtKB-EC"/>
</dbReference>
<keyword evidence="6" id="KW-0808">Transferase</keyword>
<name>A0AA86J2B4_9BURK</name>
<dbReference type="InterPro" id="IPR015421">
    <property type="entry name" value="PyrdxlP-dep_Trfase_major"/>
</dbReference>
<dbReference type="GO" id="GO:0030170">
    <property type="term" value="F:pyridoxal phosphate binding"/>
    <property type="evidence" value="ECO:0007669"/>
    <property type="project" value="InterPro"/>
</dbReference>
<comment type="pathway">
    <text evidence="2">Cofactor biosynthesis; biotin biosynthesis.</text>
</comment>
<evidence type="ECO:0000256" key="4">
    <source>
        <dbReference type="ARBA" id="ARBA00011738"/>
    </source>
</evidence>
<evidence type="ECO:0000256" key="7">
    <source>
        <dbReference type="ARBA" id="ARBA00022756"/>
    </source>
</evidence>
<keyword evidence="15" id="KW-1185">Reference proteome</keyword>
<evidence type="ECO:0000259" key="13">
    <source>
        <dbReference type="Pfam" id="PF00155"/>
    </source>
</evidence>
<evidence type="ECO:0000256" key="12">
    <source>
        <dbReference type="RuleBase" id="RU003693"/>
    </source>
</evidence>
<dbReference type="EC" id="2.3.1.47" evidence="5"/>
<comment type="similarity">
    <text evidence="3">Belongs to the class-II pyridoxal-phosphate-dependent aminotransferase family. BioF subfamily.</text>
</comment>
<dbReference type="InterPro" id="IPR001917">
    <property type="entry name" value="Aminotrans_II_pyridoxalP_BS"/>
</dbReference>
<dbReference type="Gene3D" id="3.90.1150.10">
    <property type="entry name" value="Aspartate Aminotransferase, domain 1"/>
    <property type="match status" value="1"/>
</dbReference>
<dbReference type="GO" id="GO:0009102">
    <property type="term" value="P:biotin biosynthetic process"/>
    <property type="evidence" value="ECO:0007669"/>
    <property type="project" value="UniProtKB-KW"/>
</dbReference>
<protein>
    <recommendedName>
        <fullName evidence="5">8-amino-7-oxononanoate synthase</fullName>
        <ecNumber evidence="5">2.3.1.47</ecNumber>
    </recommendedName>
    <alternativeName>
        <fullName evidence="9">7-keto-8-amino-pelargonic acid synthase</fullName>
    </alternativeName>
    <alternativeName>
        <fullName evidence="10">8-amino-7-ketopelargonate synthase</fullName>
    </alternativeName>
</protein>
<dbReference type="KEGG" id="lto:RGQ30_26440"/>
<dbReference type="EMBL" id="AP028947">
    <property type="protein sequence ID" value="BET27143.1"/>
    <property type="molecule type" value="Genomic_DNA"/>
</dbReference>
<keyword evidence="7" id="KW-0093">Biotin biosynthesis</keyword>
<dbReference type="Proteomes" id="UP001329151">
    <property type="component" value="Chromosome"/>
</dbReference>
<dbReference type="Gene3D" id="3.40.640.10">
    <property type="entry name" value="Type I PLP-dependent aspartate aminotransferase-like (Major domain)"/>
    <property type="match status" value="1"/>
</dbReference>
<dbReference type="SUPFAM" id="SSF53383">
    <property type="entry name" value="PLP-dependent transferases"/>
    <property type="match status" value="1"/>
</dbReference>
<dbReference type="PROSITE" id="PS00599">
    <property type="entry name" value="AA_TRANSFER_CLASS_2"/>
    <property type="match status" value="1"/>
</dbReference>
<evidence type="ECO:0000256" key="8">
    <source>
        <dbReference type="ARBA" id="ARBA00022898"/>
    </source>
</evidence>
<dbReference type="AlphaFoldDB" id="A0AA86J2B4"/>
<evidence type="ECO:0000313" key="15">
    <source>
        <dbReference type="Proteomes" id="UP001329151"/>
    </source>
</evidence>